<evidence type="ECO:0000256" key="10">
    <source>
        <dbReference type="ARBA" id="ARBA00023170"/>
    </source>
</evidence>
<evidence type="ECO:0000256" key="9">
    <source>
        <dbReference type="ARBA" id="ARBA00023157"/>
    </source>
</evidence>
<feature type="transmembrane region" description="Helical" evidence="17">
    <location>
        <begin position="409"/>
        <end position="431"/>
    </location>
</feature>
<dbReference type="GeneTree" id="ENSGT00940000161359"/>
<evidence type="ECO:0000256" key="15">
    <source>
        <dbReference type="ARBA" id="ARBA00082053"/>
    </source>
</evidence>
<evidence type="ECO:0000256" key="18">
    <source>
        <dbReference type="SAM" id="SignalP"/>
    </source>
</evidence>
<dbReference type="Pfam" id="PF00002">
    <property type="entry name" value="7tm_2"/>
    <property type="match status" value="1"/>
</dbReference>
<feature type="transmembrane region" description="Helical" evidence="17">
    <location>
        <begin position="348"/>
        <end position="369"/>
    </location>
</feature>
<dbReference type="InterPro" id="IPR000203">
    <property type="entry name" value="GPS"/>
</dbReference>
<keyword evidence="3" id="KW-1003">Cell membrane</keyword>
<keyword evidence="10" id="KW-0675">Receptor</keyword>
<dbReference type="GO" id="GO:0005886">
    <property type="term" value="C:plasma membrane"/>
    <property type="evidence" value="ECO:0007669"/>
    <property type="project" value="UniProtKB-SubCell"/>
</dbReference>
<dbReference type="GO" id="GO:0007189">
    <property type="term" value="P:adenylate cyclase-activating G protein-coupled receptor signaling pathway"/>
    <property type="evidence" value="ECO:0007669"/>
    <property type="project" value="Ensembl"/>
</dbReference>
<feature type="signal peptide" evidence="18">
    <location>
        <begin position="1"/>
        <end position="21"/>
    </location>
</feature>
<dbReference type="PANTHER" id="PTHR12011:SF326">
    <property type="entry name" value="ADHESION G-PROTEIN COUPLED RECEPTOR G5"/>
    <property type="match status" value="1"/>
</dbReference>
<evidence type="ECO:0000256" key="2">
    <source>
        <dbReference type="ARBA" id="ARBA00007343"/>
    </source>
</evidence>
<protein>
    <recommendedName>
        <fullName evidence="13">Adhesion G-protein coupled receptor G5</fullName>
    </recommendedName>
    <alternativeName>
        <fullName evidence="15">G-protein coupled receptor 114</fullName>
    </alternativeName>
    <alternativeName>
        <fullName evidence="14">G-protein coupled receptor PGR27</fullName>
    </alternativeName>
</protein>
<feature type="transmembrane region" description="Helical" evidence="17">
    <location>
        <begin position="478"/>
        <end position="497"/>
    </location>
</feature>
<dbReference type="SMART" id="SM00303">
    <property type="entry name" value="GPS"/>
    <property type="match status" value="1"/>
</dbReference>
<evidence type="ECO:0000313" key="21">
    <source>
        <dbReference type="Ensembl" id="ENSCWAP00000019986.1"/>
    </source>
</evidence>
<keyword evidence="9" id="KW-1015">Disulfide bond</keyword>
<dbReference type="FunFam" id="1.20.1070.10:FF:000249">
    <property type="entry name" value="Adhesion G protein-coupled receptor G5"/>
    <property type="match status" value="1"/>
</dbReference>
<comment type="function">
    <text evidence="16">Orphan adhesion G-protein coupled receptor (aGPCR). Ligand binding causes a conformation change that triggers signaling via guanine nucleotide-binding proteins (G proteins) and modulates the activity of downstream effectors, such as adenylate cyclase. ADGRG5 is specifically coupled to G(s) G proteins and mediates activation of adenylate cyclase activity.</text>
</comment>
<evidence type="ECO:0000256" key="1">
    <source>
        <dbReference type="ARBA" id="ARBA00004651"/>
    </source>
</evidence>
<dbReference type="InterPro" id="IPR057244">
    <property type="entry name" value="GAIN_B"/>
</dbReference>
<dbReference type="FunFam" id="2.60.220.50:FF:000026">
    <property type="entry name" value="Adhesion G protein-coupled receptor G5"/>
    <property type="match status" value="1"/>
</dbReference>
<evidence type="ECO:0000259" key="20">
    <source>
        <dbReference type="PROSITE" id="PS50261"/>
    </source>
</evidence>
<evidence type="ECO:0000259" key="19">
    <source>
        <dbReference type="PROSITE" id="PS50221"/>
    </source>
</evidence>
<reference evidence="21" key="2">
    <citation type="submission" date="2025-09" db="UniProtKB">
        <authorList>
            <consortium name="Ensembl"/>
        </authorList>
    </citation>
    <scope>IDENTIFICATION</scope>
</reference>
<keyword evidence="6 17" id="KW-1133">Transmembrane helix</keyword>
<evidence type="ECO:0000256" key="12">
    <source>
        <dbReference type="ARBA" id="ARBA00023224"/>
    </source>
</evidence>
<dbReference type="Pfam" id="PF01825">
    <property type="entry name" value="GPS"/>
    <property type="match status" value="1"/>
</dbReference>
<evidence type="ECO:0000313" key="22">
    <source>
        <dbReference type="Proteomes" id="UP000694540"/>
    </source>
</evidence>
<comment type="similarity">
    <text evidence="2">Belongs to the G-protein coupled receptor 2 family. Adhesion G-protein coupled receptor (ADGR) subfamily.</text>
</comment>
<dbReference type="GO" id="GO:0004930">
    <property type="term" value="F:G protein-coupled receptor activity"/>
    <property type="evidence" value="ECO:0007669"/>
    <property type="project" value="UniProtKB-KW"/>
</dbReference>
<reference evidence="21" key="1">
    <citation type="submission" date="2025-08" db="UniProtKB">
        <authorList>
            <consortium name="Ensembl"/>
        </authorList>
    </citation>
    <scope>IDENTIFICATION</scope>
</reference>
<proteinExistence type="inferred from homology"/>
<comment type="subcellular location">
    <subcellularLocation>
        <location evidence="1">Cell membrane</location>
        <topology evidence="1">Multi-pass membrane protein</topology>
    </subcellularLocation>
</comment>
<evidence type="ECO:0000256" key="6">
    <source>
        <dbReference type="ARBA" id="ARBA00022989"/>
    </source>
</evidence>
<keyword evidence="12" id="KW-0807">Transducer</keyword>
<evidence type="ECO:0000256" key="14">
    <source>
        <dbReference type="ARBA" id="ARBA00078368"/>
    </source>
</evidence>
<evidence type="ECO:0000256" key="16">
    <source>
        <dbReference type="ARBA" id="ARBA00093386"/>
    </source>
</evidence>
<dbReference type="AlphaFoldDB" id="A0A8C3WQY8"/>
<dbReference type="Gene3D" id="1.20.1070.10">
    <property type="entry name" value="Rhodopsin 7-helix transmembrane proteins"/>
    <property type="match status" value="1"/>
</dbReference>
<gene>
    <name evidence="21" type="primary">ADGRG5</name>
</gene>
<keyword evidence="8 17" id="KW-0472">Membrane</keyword>
<dbReference type="InterPro" id="IPR017981">
    <property type="entry name" value="GPCR_2-like_7TM"/>
</dbReference>
<dbReference type="InterPro" id="IPR000832">
    <property type="entry name" value="GPCR_2_secretin-like"/>
</dbReference>
<feature type="domain" description="G-protein coupled receptors family 2 profile 2" evidence="20">
    <location>
        <begin position="244"/>
        <end position="500"/>
    </location>
</feature>
<keyword evidence="22" id="KW-1185">Reference proteome</keyword>
<organism evidence="21 22">
    <name type="scientific">Catagonus wagneri</name>
    <name type="common">Chacoan peccary</name>
    <dbReference type="NCBI Taxonomy" id="51154"/>
    <lineage>
        <taxon>Eukaryota</taxon>
        <taxon>Metazoa</taxon>
        <taxon>Chordata</taxon>
        <taxon>Craniata</taxon>
        <taxon>Vertebrata</taxon>
        <taxon>Euteleostomi</taxon>
        <taxon>Mammalia</taxon>
        <taxon>Eutheria</taxon>
        <taxon>Laurasiatheria</taxon>
        <taxon>Artiodactyla</taxon>
        <taxon>Suina</taxon>
        <taxon>Tayassuidae</taxon>
        <taxon>Catagonus</taxon>
    </lineage>
</organism>
<evidence type="ECO:0000256" key="5">
    <source>
        <dbReference type="ARBA" id="ARBA00022729"/>
    </source>
</evidence>
<dbReference type="Gene3D" id="2.60.220.50">
    <property type="match status" value="1"/>
</dbReference>
<name>A0A8C3WQY8_9CETA</name>
<evidence type="ECO:0000256" key="11">
    <source>
        <dbReference type="ARBA" id="ARBA00023180"/>
    </source>
</evidence>
<evidence type="ECO:0000256" key="3">
    <source>
        <dbReference type="ARBA" id="ARBA00022475"/>
    </source>
</evidence>
<feature type="chain" id="PRO_5034305893" description="Adhesion G-protein coupled receptor G5" evidence="18">
    <location>
        <begin position="22"/>
        <end position="524"/>
    </location>
</feature>
<evidence type="ECO:0000256" key="17">
    <source>
        <dbReference type="SAM" id="Phobius"/>
    </source>
</evidence>
<dbReference type="CDD" id="cd15443">
    <property type="entry name" value="7tmB2_GPR114"/>
    <property type="match status" value="1"/>
</dbReference>
<dbReference type="InterPro" id="IPR046338">
    <property type="entry name" value="GAIN_dom_sf"/>
</dbReference>
<evidence type="ECO:0000256" key="8">
    <source>
        <dbReference type="ARBA" id="ARBA00023136"/>
    </source>
</evidence>
<evidence type="ECO:0000256" key="4">
    <source>
        <dbReference type="ARBA" id="ARBA00022692"/>
    </source>
</evidence>
<feature type="transmembrane region" description="Helical" evidence="17">
    <location>
        <begin position="314"/>
        <end position="336"/>
    </location>
</feature>
<keyword evidence="7" id="KW-0297">G-protein coupled receptor</keyword>
<dbReference type="PRINTS" id="PR00249">
    <property type="entry name" value="GPCRSECRETIN"/>
</dbReference>
<keyword evidence="4 17" id="KW-0812">Transmembrane</keyword>
<feature type="transmembrane region" description="Helical" evidence="17">
    <location>
        <begin position="279"/>
        <end position="302"/>
    </location>
</feature>
<dbReference type="Proteomes" id="UP000694540">
    <property type="component" value="Unplaced"/>
</dbReference>
<dbReference type="PROSITE" id="PS50261">
    <property type="entry name" value="G_PROTEIN_RECEP_F2_4"/>
    <property type="match status" value="1"/>
</dbReference>
<feature type="domain" description="GAIN-B" evidence="19">
    <location>
        <begin position="75"/>
        <end position="235"/>
    </location>
</feature>
<evidence type="ECO:0000256" key="7">
    <source>
        <dbReference type="ARBA" id="ARBA00023040"/>
    </source>
</evidence>
<keyword evidence="11" id="KW-0325">Glycoprotein</keyword>
<feature type="transmembrane region" description="Helical" evidence="17">
    <location>
        <begin position="244"/>
        <end position="267"/>
    </location>
</feature>
<evidence type="ECO:0000256" key="13">
    <source>
        <dbReference type="ARBA" id="ARBA00069920"/>
    </source>
</evidence>
<sequence length="524" mass="58445">MDRWGALFFCLCLVTSQSGTAESSRDVLRWMETMEVAAKKRTLISFADLIHGLESRLLNASFGGHNLSLRTQTIQTLAFKLGCNFAGLSLRSDALERVPQTQVRHSMQFPAELTQDACRTRPRDLRLMCIYFLTTRFFKKDINSSLLNDYVLGAQLGHGHVNNLSDRVNISFWHNQSLESYTVTCVFWKEGASKDHWGAWSPEGCITEQPSPSQVLCRCNHLTYFAVLMQLSPAPIPAELLAPLTYISLVGCSISIVASLLTVLLHFHARKQSDSTTRIHMNLHVSVLLLNVAFLLSPVWAVPGSACTVLGATLHYTLLSCLTWTAVEGFNLYLLLGRVYNVYIRRYVLKLCAVGWGIPAFLVLLLLAVKSSVYGPHRIPLSDSQRNGTGFQNMSICWVRSPGVHSVLVMGYGGLTSLFNLVVLIWALRVLRRLRAQENAPGPRACRDTVTVLGLTVLLGTTWALAFFSFGVFLLPQLFLFTIFNSLYGFFLFLWFCSQRCRSEAKAEAGMEAFSSSQTMQAGL</sequence>
<keyword evidence="5 18" id="KW-0732">Signal</keyword>
<dbReference type="Ensembl" id="ENSCWAT00000021683.1">
    <property type="protein sequence ID" value="ENSCWAP00000019986.1"/>
    <property type="gene ID" value="ENSCWAG00000015254.1"/>
</dbReference>
<accession>A0A8C3WQY8</accession>
<dbReference type="GO" id="GO:0007166">
    <property type="term" value="P:cell surface receptor signaling pathway"/>
    <property type="evidence" value="ECO:0007669"/>
    <property type="project" value="InterPro"/>
</dbReference>
<dbReference type="PROSITE" id="PS50221">
    <property type="entry name" value="GAIN_B"/>
    <property type="match status" value="1"/>
</dbReference>
<feature type="transmembrane region" description="Helical" evidence="17">
    <location>
        <begin position="452"/>
        <end position="472"/>
    </location>
</feature>
<dbReference type="PANTHER" id="PTHR12011">
    <property type="entry name" value="ADHESION G-PROTEIN COUPLED RECEPTOR"/>
    <property type="match status" value="1"/>
</dbReference>